<dbReference type="AlphaFoldDB" id="A0A3G2T165"/>
<dbReference type="Proteomes" id="UP000279962">
    <property type="component" value="Chromosome"/>
</dbReference>
<evidence type="ECO:0000313" key="2">
    <source>
        <dbReference type="EMBL" id="AYO53904.1"/>
    </source>
</evidence>
<feature type="compositionally biased region" description="Low complexity" evidence="1">
    <location>
        <begin position="49"/>
        <end position="67"/>
    </location>
</feature>
<accession>A0A3G2T165</accession>
<feature type="compositionally biased region" description="Low complexity" evidence="1">
    <location>
        <begin position="84"/>
        <end position="108"/>
    </location>
</feature>
<proteinExistence type="predicted"/>
<evidence type="ECO:0000313" key="3">
    <source>
        <dbReference type="Proteomes" id="UP000279962"/>
    </source>
</evidence>
<dbReference type="PROSITE" id="PS51257">
    <property type="entry name" value="PROKAR_LIPOPROTEIN"/>
    <property type="match status" value="1"/>
</dbReference>
<feature type="compositionally biased region" description="Basic and acidic residues" evidence="1">
    <location>
        <begin position="38"/>
        <end position="48"/>
    </location>
</feature>
<protein>
    <submittedName>
        <fullName evidence="2">Uncharacterized protein</fullName>
    </submittedName>
</protein>
<sequence>MKKILLITLFACLSLQGCSDLDSVLDPLKDSESKSLDALKDTASESDTKGTTTTSSSSSKGTTITSTPVSLGSTTVISSSGDRTTTPNSTSKGSTTTTGSSNTTSSNTQELKCNTQVGAIVKTTKEQWPNYVKACPTLNFYWGSDAGVNNGTPEGSCKSAIQNTISGKGKSACYCYIATNVSATSAISNGNWMCWVA</sequence>
<evidence type="ECO:0000256" key="1">
    <source>
        <dbReference type="SAM" id="MobiDB-lite"/>
    </source>
</evidence>
<feature type="region of interest" description="Disordered" evidence="1">
    <location>
        <begin position="38"/>
        <end position="108"/>
    </location>
</feature>
<feature type="compositionally biased region" description="Polar residues" evidence="1">
    <location>
        <begin position="68"/>
        <end position="83"/>
    </location>
</feature>
<name>A0A3G2T165_9GAMM</name>
<organism evidence="2 3">
    <name type="scientific">Acinetobacter wuhouensis</name>
    <dbReference type="NCBI Taxonomy" id="1879050"/>
    <lineage>
        <taxon>Bacteria</taxon>
        <taxon>Pseudomonadati</taxon>
        <taxon>Pseudomonadota</taxon>
        <taxon>Gammaproteobacteria</taxon>
        <taxon>Moraxellales</taxon>
        <taxon>Moraxellaceae</taxon>
        <taxon>Acinetobacter</taxon>
    </lineage>
</organism>
<dbReference type="EMBL" id="CP033133">
    <property type="protein sequence ID" value="AYO53904.1"/>
    <property type="molecule type" value="Genomic_DNA"/>
</dbReference>
<gene>
    <name evidence="2" type="ORF">CDG68_09770</name>
</gene>
<reference evidence="2 3" key="1">
    <citation type="submission" date="2018-10" db="EMBL/GenBank/DDBJ databases">
        <title>The complete genome of Acinetobacter wuhouensis strain WCHAW010062.</title>
        <authorList>
            <person name="Hu Y."/>
            <person name="Long H."/>
            <person name="Feng Y."/>
            <person name="Zong Z."/>
        </authorList>
    </citation>
    <scope>NUCLEOTIDE SEQUENCE [LARGE SCALE GENOMIC DNA]</scope>
    <source>
        <strain evidence="2 3">WCHAW010062</strain>
    </source>
</reference>